<gene>
    <name evidence="3" type="ORF">SAMN05444342_3232</name>
    <name evidence="2" type="ORF">ZOD2009_03597</name>
</gene>
<organism evidence="2 4">
    <name type="scientific">Haladaptatus paucihalophilus DX253</name>
    <dbReference type="NCBI Taxonomy" id="797209"/>
    <lineage>
        <taxon>Archaea</taxon>
        <taxon>Methanobacteriati</taxon>
        <taxon>Methanobacteriota</taxon>
        <taxon>Stenosarchaea group</taxon>
        <taxon>Halobacteria</taxon>
        <taxon>Halobacteriales</taxon>
        <taxon>Haladaptataceae</taxon>
        <taxon>Haladaptatus</taxon>
    </lineage>
</organism>
<feature type="transmembrane region" description="Helical" evidence="1">
    <location>
        <begin position="246"/>
        <end position="267"/>
    </location>
</feature>
<dbReference type="Proteomes" id="UP000003751">
    <property type="component" value="Unassembled WGS sequence"/>
</dbReference>
<dbReference type="GO" id="GO:0140359">
    <property type="term" value="F:ABC-type transporter activity"/>
    <property type="evidence" value="ECO:0007669"/>
    <property type="project" value="InterPro"/>
</dbReference>
<dbReference type="EMBL" id="AEMG01000003">
    <property type="protein sequence ID" value="EFW93464.1"/>
    <property type="molecule type" value="Genomic_DNA"/>
</dbReference>
<dbReference type="RefSeq" id="WP_007977118.1">
    <property type="nucleotide sequence ID" value="NZ_AEMG01000003.1"/>
</dbReference>
<keyword evidence="1" id="KW-0472">Membrane</keyword>
<reference evidence="2 4" key="1">
    <citation type="journal article" date="2014" name="ISME J.">
        <title>Trehalose/2-sulfotrehalose biosynthesis and glycine-betaine uptake are widely spread mechanisms for osmoadaptation in the Halobacteriales.</title>
        <authorList>
            <person name="Youssef N.H."/>
            <person name="Savage-Ashlock K.N."/>
            <person name="McCully A.L."/>
            <person name="Luedtke B."/>
            <person name="Shaw E.I."/>
            <person name="Hoff W.D."/>
            <person name="Elshahed M.S."/>
        </authorList>
    </citation>
    <scope>NUCLEOTIDE SEQUENCE [LARGE SCALE GENOMIC DNA]</scope>
    <source>
        <strain evidence="2 4">DX253</strain>
    </source>
</reference>
<feature type="transmembrane region" description="Helical" evidence="1">
    <location>
        <begin position="102"/>
        <end position="124"/>
    </location>
</feature>
<dbReference type="EMBL" id="FRAN01000005">
    <property type="protein sequence ID" value="SHL19914.1"/>
    <property type="molecule type" value="Genomic_DNA"/>
</dbReference>
<dbReference type="PANTHER" id="PTHR43471:SF1">
    <property type="entry name" value="ABC TRANSPORTER PERMEASE PROTEIN NOSY-RELATED"/>
    <property type="match status" value="1"/>
</dbReference>
<dbReference type="Pfam" id="PF12679">
    <property type="entry name" value="ABC2_membrane_2"/>
    <property type="match status" value="1"/>
</dbReference>
<reference evidence="5" key="2">
    <citation type="submission" date="2016-11" db="EMBL/GenBank/DDBJ databases">
        <authorList>
            <person name="Varghese N."/>
            <person name="Submissions S."/>
        </authorList>
    </citation>
    <scope>NUCLEOTIDE SEQUENCE [LARGE SCALE GENOMIC DNA]</scope>
    <source>
        <strain evidence="5">DX253</strain>
    </source>
</reference>
<feature type="transmembrane region" description="Helical" evidence="1">
    <location>
        <begin position="20"/>
        <end position="39"/>
    </location>
</feature>
<dbReference type="AlphaFoldDB" id="E7QPI1"/>
<evidence type="ECO:0000256" key="1">
    <source>
        <dbReference type="SAM" id="Phobius"/>
    </source>
</evidence>
<evidence type="ECO:0000313" key="4">
    <source>
        <dbReference type="Proteomes" id="UP000003751"/>
    </source>
</evidence>
<keyword evidence="1" id="KW-0812">Transmembrane</keyword>
<dbReference type="PATRIC" id="fig|797209.4.peg.705"/>
<feature type="transmembrane region" description="Helical" evidence="1">
    <location>
        <begin position="136"/>
        <end position="157"/>
    </location>
</feature>
<feature type="transmembrane region" description="Helical" evidence="1">
    <location>
        <begin position="54"/>
        <end position="75"/>
    </location>
</feature>
<dbReference type="Proteomes" id="UP000184203">
    <property type="component" value="Unassembled WGS sequence"/>
</dbReference>
<dbReference type="STRING" id="797209.GCA_000376445_03639"/>
<accession>E7QPI1</accession>
<dbReference type="GO" id="GO:0005886">
    <property type="term" value="C:plasma membrane"/>
    <property type="evidence" value="ECO:0007669"/>
    <property type="project" value="UniProtKB-SubCell"/>
</dbReference>
<evidence type="ECO:0000313" key="5">
    <source>
        <dbReference type="Proteomes" id="UP000184203"/>
    </source>
</evidence>
<dbReference type="PANTHER" id="PTHR43471">
    <property type="entry name" value="ABC TRANSPORTER PERMEASE"/>
    <property type="match status" value="1"/>
</dbReference>
<evidence type="ECO:0000313" key="2">
    <source>
        <dbReference type="EMBL" id="EFW93464.1"/>
    </source>
</evidence>
<protein>
    <submittedName>
        <fullName evidence="3">ABC-2 type transport system permease protein</fullName>
    </submittedName>
    <submittedName>
        <fullName evidence="2">ABC-2 type transporter</fullName>
    </submittedName>
</protein>
<reference evidence="3" key="3">
    <citation type="submission" date="2016-11" db="EMBL/GenBank/DDBJ databases">
        <authorList>
            <person name="Jaros S."/>
            <person name="Januszkiewicz K."/>
            <person name="Wedrychowicz H."/>
        </authorList>
    </citation>
    <scope>NUCLEOTIDE SEQUENCE [LARGE SCALE GENOMIC DNA]</scope>
    <source>
        <strain evidence="3">DX253</strain>
    </source>
</reference>
<keyword evidence="1" id="KW-1133">Transmembrane helix</keyword>
<sequence>MSLRLVARKDFFDFARKKSFWAVSVVLSLLVVLWSYFYTIHSYSTGSAVDVVEYVYSAAQVLVPLIGLFVGYSAVAGERESGSLKLLLGLPHSRRDVFGGKFLSRCGVALVPSLASFLLAIVFIVSQFDRFSIGPYALFTAATVLLGVVYVAIGVGLSGLAKSNRRAGILAVGAFALFQLFWGVLVNIVAYFKTGSSTMTYPIPAWTYLVQWLSPSGAYEGLLHLSLLPPLRIASGGQPPAYLSPWLFLAVLLFWGTVPLAVGYWRFESAEIQ</sequence>
<dbReference type="eggNOG" id="arCOG02438">
    <property type="taxonomic scope" value="Archaea"/>
</dbReference>
<evidence type="ECO:0000313" key="3">
    <source>
        <dbReference type="EMBL" id="SHL19914.1"/>
    </source>
</evidence>
<dbReference type="OrthoDB" id="86287at2157"/>
<keyword evidence="5" id="KW-1185">Reference proteome</keyword>
<feature type="transmembrane region" description="Helical" evidence="1">
    <location>
        <begin position="169"/>
        <end position="192"/>
    </location>
</feature>
<name>E7QPI1_HALPU</name>
<proteinExistence type="predicted"/>